<dbReference type="OrthoDB" id="9793589at2"/>
<dbReference type="InterPro" id="IPR006153">
    <property type="entry name" value="Cation/H_exchanger_TM"/>
</dbReference>
<dbReference type="Gene3D" id="1.20.1530.20">
    <property type="match status" value="1"/>
</dbReference>
<protein>
    <recommendedName>
        <fullName evidence="8">Cation/H+ exchanger transmembrane domain-containing protein</fullName>
    </recommendedName>
</protein>
<dbReference type="InterPro" id="IPR038770">
    <property type="entry name" value="Na+/solute_symporter_sf"/>
</dbReference>
<name>A0A178MJ97_9PROT</name>
<comment type="caution">
    <text evidence="9">The sequence shown here is derived from an EMBL/GenBank/DDBJ whole genome shotgun (WGS) entry which is preliminary data.</text>
</comment>
<feature type="transmembrane region" description="Helical" evidence="7">
    <location>
        <begin position="367"/>
        <end position="387"/>
    </location>
</feature>
<dbReference type="EMBL" id="LWQU01000157">
    <property type="protein sequence ID" value="OAN48730.1"/>
    <property type="molecule type" value="Genomic_DNA"/>
</dbReference>
<evidence type="ECO:0000256" key="2">
    <source>
        <dbReference type="ARBA" id="ARBA00022448"/>
    </source>
</evidence>
<dbReference type="Pfam" id="PF00999">
    <property type="entry name" value="Na_H_Exchanger"/>
    <property type="match status" value="1"/>
</dbReference>
<feature type="transmembrane region" description="Helical" evidence="7">
    <location>
        <begin position="31"/>
        <end position="52"/>
    </location>
</feature>
<evidence type="ECO:0000256" key="3">
    <source>
        <dbReference type="ARBA" id="ARBA00022692"/>
    </source>
</evidence>
<keyword evidence="4 7" id="KW-1133">Transmembrane helix</keyword>
<comment type="subcellular location">
    <subcellularLocation>
        <location evidence="1">Membrane</location>
        <topology evidence="1">Multi-pass membrane protein</topology>
    </subcellularLocation>
</comment>
<evidence type="ECO:0000259" key="8">
    <source>
        <dbReference type="Pfam" id="PF00999"/>
    </source>
</evidence>
<feature type="transmembrane region" description="Helical" evidence="7">
    <location>
        <begin position="91"/>
        <end position="114"/>
    </location>
</feature>
<dbReference type="PANTHER" id="PTHR32468">
    <property type="entry name" value="CATION/H + ANTIPORTER"/>
    <property type="match status" value="1"/>
</dbReference>
<evidence type="ECO:0000256" key="1">
    <source>
        <dbReference type="ARBA" id="ARBA00004141"/>
    </source>
</evidence>
<dbReference type="InterPro" id="IPR050794">
    <property type="entry name" value="CPA2_transporter"/>
</dbReference>
<feature type="transmembrane region" description="Helical" evidence="7">
    <location>
        <begin position="58"/>
        <end position="79"/>
    </location>
</feature>
<accession>A0A178MJ97</accession>
<feature type="transmembrane region" description="Helical" evidence="7">
    <location>
        <begin position="6"/>
        <end position="24"/>
    </location>
</feature>
<dbReference type="Proteomes" id="UP000078543">
    <property type="component" value="Unassembled WGS sequence"/>
</dbReference>
<keyword evidence="5" id="KW-0406">Ion transport</keyword>
<organism evidence="9 10">
    <name type="scientific">Magnetospirillum moscoviense</name>
    <dbReference type="NCBI Taxonomy" id="1437059"/>
    <lineage>
        <taxon>Bacteria</taxon>
        <taxon>Pseudomonadati</taxon>
        <taxon>Pseudomonadota</taxon>
        <taxon>Alphaproteobacteria</taxon>
        <taxon>Rhodospirillales</taxon>
        <taxon>Rhodospirillaceae</taxon>
        <taxon>Magnetospirillum</taxon>
    </lineage>
</organism>
<keyword evidence="6 7" id="KW-0472">Membrane</keyword>
<feature type="transmembrane region" description="Helical" evidence="7">
    <location>
        <begin position="234"/>
        <end position="267"/>
    </location>
</feature>
<dbReference type="GO" id="GO:1902600">
    <property type="term" value="P:proton transmembrane transport"/>
    <property type="evidence" value="ECO:0007669"/>
    <property type="project" value="InterPro"/>
</dbReference>
<dbReference type="PANTHER" id="PTHR32468:SF0">
    <property type="entry name" value="K(+)_H(+) ANTIPORTER 1"/>
    <property type="match status" value="1"/>
</dbReference>
<evidence type="ECO:0000256" key="7">
    <source>
        <dbReference type="SAM" id="Phobius"/>
    </source>
</evidence>
<proteinExistence type="predicted"/>
<evidence type="ECO:0000256" key="6">
    <source>
        <dbReference type="ARBA" id="ARBA00023136"/>
    </source>
</evidence>
<feature type="transmembrane region" description="Helical" evidence="7">
    <location>
        <begin position="129"/>
        <end position="150"/>
    </location>
</feature>
<feature type="transmembrane region" description="Helical" evidence="7">
    <location>
        <begin position="192"/>
        <end position="213"/>
    </location>
</feature>
<feature type="transmembrane region" description="Helical" evidence="7">
    <location>
        <begin position="304"/>
        <end position="322"/>
    </location>
</feature>
<dbReference type="GO" id="GO:0016020">
    <property type="term" value="C:membrane"/>
    <property type="evidence" value="ECO:0007669"/>
    <property type="project" value="UniProtKB-SubCell"/>
</dbReference>
<evidence type="ECO:0000256" key="5">
    <source>
        <dbReference type="ARBA" id="ARBA00023065"/>
    </source>
</evidence>
<gene>
    <name evidence="9" type="ORF">A6A05_14725</name>
</gene>
<reference evidence="9 10" key="1">
    <citation type="submission" date="2016-04" db="EMBL/GenBank/DDBJ databases">
        <title>Draft genome sequence of freshwater magnetotactic bacteria Magnetospirillum marisnigri SP-1 and Magnetospirillum moscoviense BB-1.</title>
        <authorList>
            <person name="Koziaeva V."/>
            <person name="Dziuba M.V."/>
            <person name="Ivanov T.M."/>
            <person name="Kuznetsov B."/>
            <person name="Grouzdev D.S."/>
        </authorList>
    </citation>
    <scope>NUCLEOTIDE SEQUENCE [LARGE SCALE GENOMIC DNA]</scope>
    <source>
        <strain evidence="9 10">BB-1</strain>
    </source>
</reference>
<evidence type="ECO:0000313" key="9">
    <source>
        <dbReference type="EMBL" id="OAN48730.1"/>
    </source>
</evidence>
<dbReference type="STRING" id="1437059.A6A05_14725"/>
<feature type="domain" description="Cation/H+ exchanger transmembrane" evidence="8">
    <location>
        <begin position="28"/>
        <end position="390"/>
    </location>
</feature>
<evidence type="ECO:0000256" key="4">
    <source>
        <dbReference type="ARBA" id="ARBA00022989"/>
    </source>
</evidence>
<keyword evidence="10" id="KW-1185">Reference proteome</keyword>
<keyword evidence="3 7" id="KW-0812">Transmembrane</keyword>
<sequence length="408" mass="41217">MTDSGAFLLLALTIIAAPYAIWRLPLVQRLVPLAVIQIGTGIVLGPSLLGVVPPDLTPALSGVGLLAVTLFAFLTGVHFDPADLKGQGRCFVAVSLSSAILPALLGAAVGWWAFDAVPGLAGPQAGRPIFAAAIAAAIAVTALPVLAAIMKETGLDGTRIGRLALGAAVVNDLLLWVMVAMLLAGLRQDGRPLTGLAVLVGGLVWLSFMVWGVKPAVLKLLHRSWGESGPRDTALVLVAGLLFGSAALSEALGLHAVIGGFVAGAILPRRVAAAIVTRFEPFAALVLMPFFFVAAGLKVDLGGLGAGLGLFLVLVTAAASLGKIVGAALPARCAGLPSADAVCLGALMQCKGLMEVVVLTILTEAGILAPAAFTAMVVMALLTTAATKPLVGLITKMAGSSPAIPQKD</sequence>
<keyword evidence="2" id="KW-0813">Transport</keyword>
<feature type="transmembrane region" description="Helical" evidence="7">
    <location>
        <begin position="279"/>
        <end position="297"/>
    </location>
</feature>
<dbReference type="GO" id="GO:0015297">
    <property type="term" value="F:antiporter activity"/>
    <property type="evidence" value="ECO:0007669"/>
    <property type="project" value="InterPro"/>
</dbReference>
<evidence type="ECO:0000313" key="10">
    <source>
        <dbReference type="Proteomes" id="UP000078543"/>
    </source>
</evidence>
<feature type="transmembrane region" description="Helical" evidence="7">
    <location>
        <begin position="162"/>
        <end position="186"/>
    </location>
</feature>
<dbReference type="AlphaFoldDB" id="A0A178MJ97"/>